<accession>A0ABY8S950</accession>
<evidence type="ECO:0000313" key="3">
    <source>
        <dbReference type="Proteomes" id="UP001229836"/>
    </source>
</evidence>
<dbReference type="EMBL" id="CP125669">
    <property type="protein sequence ID" value="WHP07362.1"/>
    <property type="molecule type" value="Genomic_DNA"/>
</dbReference>
<organism evidence="2 3">
    <name type="scientific">Acinetobacter corruptisaponis</name>
    <dbReference type="NCBI Taxonomy" id="3045147"/>
    <lineage>
        <taxon>Bacteria</taxon>
        <taxon>Pseudomonadati</taxon>
        <taxon>Pseudomonadota</taxon>
        <taxon>Gammaproteobacteria</taxon>
        <taxon>Moraxellales</taxon>
        <taxon>Moraxellaceae</taxon>
        <taxon>Acinetobacter</taxon>
    </lineage>
</organism>
<keyword evidence="3" id="KW-1185">Reference proteome</keyword>
<evidence type="ECO:0000259" key="1">
    <source>
        <dbReference type="Pfam" id="PF01755"/>
    </source>
</evidence>
<name>A0ABY8S950_9GAMM</name>
<feature type="domain" description="Glycosyl transferase family 25" evidence="1">
    <location>
        <begin position="1"/>
        <end position="216"/>
    </location>
</feature>
<protein>
    <submittedName>
        <fullName evidence="2">Glycosyltransferase family 25 protein</fullName>
    </submittedName>
</protein>
<proteinExistence type="predicted"/>
<dbReference type="Pfam" id="PF01755">
    <property type="entry name" value="Glyco_transf_25"/>
    <property type="match status" value="1"/>
</dbReference>
<sequence length="281" mass="32381">MMKVFLVNLDKRPDRLAFVSKQLDELGIPFERFAAIDGSKLTMETQTLFDVPKFILEQKKKPSVGEVGCAMSHRAIWQKILDEQLDYALILEDDIQIDFALKKLLNSKDFYTHFDFLNISSSDPYNMDNEILNQLISKNILVRDQAVNEKDLWSRLETIKNWKIYCLRNFSSDLGIVGCECDPAPALTSGYIISSKAAEHFLKASEKMFCPIDKVWRYASGQLKQGFLASPLILQSLNDSNIAGRDNVLNLSTIQRIQRLFLKNKRLKRKADVKIMYKKSW</sequence>
<dbReference type="Proteomes" id="UP001229836">
    <property type="component" value="Chromosome"/>
</dbReference>
<evidence type="ECO:0000313" key="2">
    <source>
        <dbReference type="EMBL" id="WHP07362.1"/>
    </source>
</evidence>
<dbReference type="InterPro" id="IPR002654">
    <property type="entry name" value="Glyco_trans_25"/>
</dbReference>
<gene>
    <name evidence="2" type="ORF">QLH32_07900</name>
</gene>
<reference evidence="2 3" key="1">
    <citation type="submission" date="2023-05" db="EMBL/GenBank/DDBJ databases">
        <title>The complete genome of Acinetobacter sp. nov KCTC 92772.</title>
        <authorList>
            <person name="Zhou G."/>
        </authorList>
    </citation>
    <scope>NUCLEOTIDE SEQUENCE [LARGE SCALE GENOMIC DNA]</scope>
    <source>
        <strain evidence="2 3">KCTC 92772</strain>
    </source>
</reference>
<dbReference type="CDD" id="cd06532">
    <property type="entry name" value="Glyco_transf_25"/>
    <property type="match status" value="1"/>
</dbReference>
<dbReference type="RefSeq" id="WP_283269020.1">
    <property type="nucleotide sequence ID" value="NZ_CP125669.1"/>
</dbReference>